<evidence type="ECO:0000256" key="1">
    <source>
        <dbReference type="SAM" id="MobiDB-lite"/>
    </source>
</evidence>
<feature type="compositionally biased region" description="Basic and acidic residues" evidence="1">
    <location>
        <begin position="8"/>
        <end position="19"/>
    </location>
</feature>
<dbReference type="AlphaFoldDB" id="A0A840Q0Y2"/>
<gene>
    <name evidence="2" type="ORF">BJ970_001164</name>
</gene>
<organism evidence="2 3">
    <name type="scientific">Saccharopolyspora phatthalungensis</name>
    <dbReference type="NCBI Taxonomy" id="664693"/>
    <lineage>
        <taxon>Bacteria</taxon>
        <taxon>Bacillati</taxon>
        <taxon>Actinomycetota</taxon>
        <taxon>Actinomycetes</taxon>
        <taxon>Pseudonocardiales</taxon>
        <taxon>Pseudonocardiaceae</taxon>
        <taxon>Saccharopolyspora</taxon>
    </lineage>
</organism>
<dbReference type="EMBL" id="JACHIW010000001">
    <property type="protein sequence ID" value="MBB5153630.1"/>
    <property type="molecule type" value="Genomic_DNA"/>
</dbReference>
<accession>A0A840Q0Y2</accession>
<dbReference type="RefSeq" id="WP_184724690.1">
    <property type="nucleotide sequence ID" value="NZ_JACHIW010000001.1"/>
</dbReference>
<evidence type="ECO:0000313" key="3">
    <source>
        <dbReference type="Proteomes" id="UP000584374"/>
    </source>
</evidence>
<feature type="region of interest" description="Disordered" evidence="1">
    <location>
        <begin position="1"/>
        <end position="20"/>
    </location>
</feature>
<name>A0A840Q0Y2_9PSEU</name>
<sequence length="99" mass="11093">MLIPLPGNERDDAPEHDRPQWNVTTQQHRSFILVADAFARAGCRVRSTAVVEDHELAIGELEEVECTVGMPLRYGLRRFSAWERTECSAGLGGWCVRGP</sequence>
<dbReference type="Proteomes" id="UP000584374">
    <property type="component" value="Unassembled WGS sequence"/>
</dbReference>
<comment type="caution">
    <text evidence="2">The sequence shown here is derived from an EMBL/GenBank/DDBJ whole genome shotgun (WGS) entry which is preliminary data.</text>
</comment>
<reference evidence="2 3" key="1">
    <citation type="submission" date="2020-08" db="EMBL/GenBank/DDBJ databases">
        <title>Sequencing the genomes of 1000 actinobacteria strains.</title>
        <authorList>
            <person name="Klenk H.-P."/>
        </authorList>
    </citation>
    <scope>NUCLEOTIDE SEQUENCE [LARGE SCALE GENOMIC DNA]</scope>
    <source>
        <strain evidence="2 3">DSM 45584</strain>
    </source>
</reference>
<evidence type="ECO:0000313" key="2">
    <source>
        <dbReference type="EMBL" id="MBB5153630.1"/>
    </source>
</evidence>
<protein>
    <submittedName>
        <fullName evidence="2">Flavin reductase (DIM6/NTAB) family NADH-FMN oxidoreductase RutF</fullName>
    </submittedName>
</protein>
<dbReference type="Gene3D" id="2.30.110.10">
    <property type="entry name" value="Electron Transport, Fmn-binding Protein, Chain A"/>
    <property type="match status" value="1"/>
</dbReference>
<dbReference type="InterPro" id="IPR012349">
    <property type="entry name" value="Split_barrel_FMN-bd"/>
</dbReference>
<keyword evidence="3" id="KW-1185">Reference proteome</keyword>
<proteinExistence type="predicted"/>